<dbReference type="Pfam" id="PF02535">
    <property type="entry name" value="Zip"/>
    <property type="match status" value="1"/>
</dbReference>
<dbReference type="GO" id="GO:0046873">
    <property type="term" value="F:metal ion transmembrane transporter activity"/>
    <property type="evidence" value="ECO:0007669"/>
    <property type="project" value="InterPro"/>
</dbReference>
<gene>
    <name evidence="6" type="ORF">A2876_04100</name>
</gene>
<evidence type="ECO:0000313" key="6">
    <source>
        <dbReference type="EMBL" id="OGC92448.1"/>
    </source>
</evidence>
<evidence type="ECO:0000256" key="4">
    <source>
        <dbReference type="ARBA" id="ARBA00023136"/>
    </source>
</evidence>
<feature type="transmembrane region" description="Helical" evidence="5">
    <location>
        <begin position="6"/>
        <end position="25"/>
    </location>
</feature>
<comment type="caution">
    <text evidence="6">The sequence shown here is derived from an EMBL/GenBank/DDBJ whole genome shotgun (WGS) entry which is preliminary data.</text>
</comment>
<feature type="transmembrane region" description="Helical" evidence="5">
    <location>
        <begin position="197"/>
        <end position="214"/>
    </location>
</feature>
<dbReference type="GO" id="GO:0016020">
    <property type="term" value="C:membrane"/>
    <property type="evidence" value="ECO:0007669"/>
    <property type="project" value="UniProtKB-SubCell"/>
</dbReference>
<keyword evidence="2 5" id="KW-0812">Transmembrane</keyword>
<feature type="transmembrane region" description="Helical" evidence="5">
    <location>
        <begin position="68"/>
        <end position="89"/>
    </location>
</feature>
<evidence type="ECO:0000313" key="7">
    <source>
        <dbReference type="Proteomes" id="UP000178176"/>
    </source>
</evidence>
<dbReference type="SUPFAM" id="SSF103473">
    <property type="entry name" value="MFS general substrate transporter"/>
    <property type="match status" value="1"/>
</dbReference>
<evidence type="ECO:0000256" key="1">
    <source>
        <dbReference type="ARBA" id="ARBA00004141"/>
    </source>
</evidence>
<dbReference type="EMBL" id="MEXH01000015">
    <property type="protein sequence ID" value="OGC92448.1"/>
    <property type="molecule type" value="Genomic_DNA"/>
</dbReference>
<evidence type="ECO:0000256" key="3">
    <source>
        <dbReference type="ARBA" id="ARBA00022989"/>
    </source>
</evidence>
<evidence type="ECO:0008006" key="8">
    <source>
        <dbReference type="Google" id="ProtNLM"/>
    </source>
</evidence>
<reference evidence="6 7" key="1">
    <citation type="journal article" date="2016" name="Nat. Commun.">
        <title>Thousands of microbial genomes shed light on interconnected biogeochemical processes in an aquifer system.</title>
        <authorList>
            <person name="Anantharaman K."/>
            <person name="Brown C.T."/>
            <person name="Hug L.A."/>
            <person name="Sharon I."/>
            <person name="Castelle C.J."/>
            <person name="Probst A.J."/>
            <person name="Thomas B.C."/>
            <person name="Singh A."/>
            <person name="Wilkins M.J."/>
            <person name="Karaoz U."/>
            <person name="Brodie E.L."/>
            <person name="Williams K.H."/>
            <person name="Hubbard S.S."/>
            <person name="Banfield J.F."/>
        </authorList>
    </citation>
    <scope>NUCLEOTIDE SEQUENCE [LARGE SCALE GENOMIC DNA]</scope>
</reference>
<dbReference type="PANTHER" id="PTHR16950:SF16">
    <property type="entry name" value="ZINC TRANSPORTER ZIP13"/>
    <property type="match status" value="1"/>
</dbReference>
<dbReference type="PANTHER" id="PTHR16950">
    <property type="entry name" value="ZINC TRANSPORTER SLC39A7 HISTIDINE-RICH MEMBRANE PROTEIN KE4"/>
    <property type="match status" value="1"/>
</dbReference>
<sequence>MLGRILFWSFVGSVASLAGGIILAVRKQKFTHHQVLLLTSFAAGVILSTAFFDLLAEAVELAGNPASVWGWVVGGIVWLFLLEKSLIWYHHHHEEHAEHGKTVPWLLTAGDTIHNFVDGIVMAGSFLVSPGMGVVTSVAVAVHEIPHEMADFGMLLGRGWSPKKTILVNVASAAVSVIGALLVYWQRDWIEPWLPQLLAFSGGSFVYLACSDLIPEMHHDHRIDKWSMVVQVMCFGAGLLIVWGLIRALEG</sequence>
<comment type="subcellular location">
    <subcellularLocation>
        <location evidence="1">Membrane</location>
        <topology evidence="1">Multi-pass membrane protein</topology>
    </subcellularLocation>
</comment>
<dbReference type="InterPro" id="IPR036259">
    <property type="entry name" value="MFS_trans_sf"/>
</dbReference>
<name>A0A1F4YEZ4_9BACT</name>
<protein>
    <recommendedName>
        <fullName evidence="8">ZIP zinc transporter</fullName>
    </recommendedName>
</protein>
<keyword evidence="4 5" id="KW-0472">Membrane</keyword>
<proteinExistence type="predicted"/>
<dbReference type="InterPro" id="IPR003689">
    <property type="entry name" value="ZIP"/>
</dbReference>
<feature type="transmembrane region" description="Helical" evidence="5">
    <location>
        <begin position="37"/>
        <end position="56"/>
    </location>
</feature>
<keyword evidence="3 5" id="KW-1133">Transmembrane helix</keyword>
<evidence type="ECO:0000256" key="2">
    <source>
        <dbReference type="ARBA" id="ARBA00022692"/>
    </source>
</evidence>
<dbReference type="AlphaFoldDB" id="A0A1F4YEZ4"/>
<evidence type="ECO:0000256" key="5">
    <source>
        <dbReference type="SAM" id="Phobius"/>
    </source>
</evidence>
<accession>A0A1F4YEZ4</accession>
<dbReference type="Proteomes" id="UP000178176">
    <property type="component" value="Unassembled WGS sequence"/>
</dbReference>
<feature type="transmembrane region" description="Helical" evidence="5">
    <location>
        <begin position="166"/>
        <end position="185"/>
    </location>
</feature>
<organism evidence="6 7">
    <name type="scientific">Candidatus Amesbacteria bacterium RIFCSPHIGHO2_01_FULL_48_32b</name>
    <dbReference type="NCBI Taxonomy" id="1797253"/>
    <lineage>
        <taxon>Bacteria</taxon>
        <taxon>Candidatus Amesiibacteriota</taxon>
    </lineage>
</organism>
<feature type="transmembrane region" description="Helical" evidence="5">
    <location>
        <begin position="226"/>
        <end position="246"/>
    </location>
</feature>